<evidence type="ECO:0000259" key="7">
    <source>
        <dbReference type="SMART" id="SM00919"/>
    </source>
</evidence>
<dbReference type="EMBL" id="WLCG01000007">
    <property type="protein sequence ID" value="MTB64504.1"/>
    <property type="molecule type" value="Genomic_DNA"/>
</dbReference>
<dbReference type="Proteomes" id="UP000435060">
    <property type="component" value="Unassembled WGS sequence"/>
</dbReference>
<evidence type="ECO:0000256" key="5">
    <source>
        <dbReference type="PIRSR" id="PIRSR000106-3"/>
    </source>
</evidence>
<evidence type="ECO:0000313" key="11">
    <source>
        <dbReference type="Proteomes" id="UP000435060"/>
    </source>
</evidence>
<dbReference type="NCBIfam" id="NF010052">
    <property type="entry name" value="PRK13529.1"/>
    <property type="match status" value="1"/>
</dbReference>
<feature type="domain" description="Malic enzyme N-terminal" evidence="8">
    <location>
        <begin position="65"/>
        <end position="248"/>
    </location>
</feature>
<evidence type="ECO:0000256" key="3">
    <source>
        <dbReference type="PIRSR" id="PIRSR000106-1"/>
    </source>
</evidence>
<dbReference type="PANTHER" id="PTHR23406">
    <property type="entry name" value="MALIC ENZYME-RELATED"/>
    <property type="match status" value="1"/>
</dbReference>
<dbReference type="SUPFAM" id="SSF53223">
    <property type="entry name" value="Aminoacid dehydrogenase-like, N-terminal domain"/>
    <property type="match status" value="1"/>
</dbReference>
<dbReference type="SMART" id="SM00919">
    <property type="entry name" value="Malic_M"/>
    <property type="match status" value="1"/>
</dbReference>
<feature type="binding site" evidence="5">
    <location>
        <position position="257"/>
    </location>
    <ligand>
        <name>a divalent metal cation</name>
        <dbReference type="ChEBI" id="CHEBI:60240"/>
    </ligand>
</feature>
<feature type="active site" description="Proton donor" evidence="3">
    <location>
        <position position="88"/>
    </location>
</feature>
<comment type="cofactor">
    <cofactor evidence="5">
        <name>Mg(2+)</name>
        <dbReference type="ChEBI" id="CHEBI:18420"/>
    </cofactor>
    <cofactor evidence="5">
        <name>Mn(2+)</name>
        <dbReference type="ChEBI" id="CHEBI:29035"/>
    </cofactor>
    <text evidence="5">Divalent metal cations. Prefers magnesium or manganese.</text>
</comment>
<feature type="binding site" evidence="4">
    <location>
        <position position="396"/>
    </location>
    <ligand>
        <name>(S)-malate</name>
        <dbReference type="ChEBI" id="CHEBI:15589"/>
    </ligand>
</feature>
<feature type="binding site" evidence="5">
    <location>
        <position position="234"/>
    </location>
    <ligand>
        <name>a divalent metal cation</name>
        <dbReference type="ChEBI" id="CHEBI:60240"/>
    </ligand>
</feature>
<protein>
    <submittedName>
        <fullName evidence="10">Oxaloacetate-decarboxylating malate dehydrogenase</fullName>
        <ecNumber evidence="10">1.1.1.38</ecNumber>
    </submittedName>
</protein>
<evidence type="ECO:0000313" key="12">
    <source>
        <dbReference type="Proteomes" id="UP000435423"/>
    </source>
</evidence>
<keyword evidence="11" id="KW-1185">Reference proteome</keyword>
<evidence type="ECO:0000256" key="1">
    <source>
        <dbReference type="ARBA" id="ARBA00008785"/>
    </source>
</evidence>
<dbReference type="GO" id="GO:0046872">
    <property type="term" value="F:metal ion binding"/>
    <property type="evidence" value="ECO:0007669"/>
    <property type="project" value="UniProtKB-KW"/>
</dbReference>
<evidence type="ECO:0000259" key="8">
    <source>
        <dbReference type="SMART" id="SM01274"/>
    </source>
</evidence>
<reference evidence="9 11" key="2">
    <citation type="submission" date="2019-11" db="EMBL/GenBank/DDBJ databases">
        <title>Streptococcis sp. isolated from the respiratory tract of Marmot.</title>
        <authorList>
            <person name="Zhang G."/>
        </authorList>
    </citation>
    <scope>NUCLEOTIDE SEQUENCE [LARGE SCALE GENOMIC DNA]</scope>
    <source>
        <strain evidence="11">zg-86</strain>
        <strain evidence="9">Zg-86</strain>
    </source>
</reference>
<dbReference type="AlphaFoldDB" id="A0A6I4RJ23"/>
<dbReference type="InterPro" id="IPR037062">
    <property type="entry name" value="Malic_N_dom_sf"/>
</dbReference>
<accession>A0A6I4RJ23</accession>
<dbReference type="PRINTS" id="PR00072">
    <property type="entry name" value="MALOXRDTASE"/>
</dbReference>
<dbReference type="RefSeq" id="WP_154608466.1">
    <property type="nucleotide sequence ID" value="NZ_CP072115.1"/>
</dbReference>
<dbReference type="Gene3D" id="3.40.50.720">
    <property type="entry name" value="NAD(P)-binding Rossmann-like Domain"/>
    <property type="match status" value="1"/>
</dbReference>
<dbReference type="InterPro" id="IPR046346">
    <property type="entry name" value="Aminoacid_DH-like_N_sf"/>
</dbReference>
<evidence type="ECO:0000313" key="9">
    <source>
        <dbReference type="EMBL" id="MTB64504.1"/>
    </source>
</evidence>
<dbReference type="GO" id="GO:0051287">
    <property type="term" value="F:NAD binding"/>
    <property type="evidence" value="ECO:0007669"/>
    <property type="project" value="InterPro"/>
</dbReference>
<feature type="active site" description="Proton acceptor" evidence="3">
    <location>
        <position position="162"/>
    </location>
</feature>
<comment type="caution">
    <text evidence="10">The sequence shown here is derived from an EMBL/GenBank/DDBJ whole genome shotgun (WGS) entry which is preliminary data.</text>
</comment>
<dbReference type="Pfam" id="PF03949">
    <property type="entry name" value="Malic_M"/>
    <property type="match status" value="1"/>
</dbReference>
<dbReference type="Pfam" id="PF00390">
    <property type="entry name" value="malic"/>
    <property type="match status" value="1"/>
</dbReference>
<dbReference type="Proteomes" id="UP000435423">
    <property type="component" value="Unassembled WGS sequence"/>
</dbReference>
<organism evidence="10 12">
    <name type="scientific">Streptococcus zhangguiae</name>
    <dbReference type="NCBI Taxonomy" id="2664091"/>
    <lineage>
        <taxon>Bacteria</taxon>
        <taxon>Bacillati</taxon>
        <taxon>Bacillota</taxon>
        <taxon>Bacilli</taxon>
        <taxon>Lactobacillales</taxon>
        <taxon>Streptococcaceae</taxon>
        <taxon>Streptococcus</taxon>
    </lineage>
</organism>
<evidence type="ECO:0000313" key="10">
    <source>
        <dbReference type="EMBL" id="MWV56491.1"/>
    </source>
</evidence>
<keyword evidence="2" id="KW-0520">NAD</keyword>
<comment type="similarity">
    <text evidence="1 6">Belongs to the malic enzymes family.</text>
</comment>
<dbReference type="GO" id="GO:0004470">
    <property type="term" value="F:malic enzyme activity"/>
    <property type="evidence" value="ECO:0007669"/>
    <property type="project" value="InterPro"/>
</dbReference>
<dbReference type="SUPFAM" id="SSF51735">
    <property type="entry name" value="NAD(P)-binding Rossmann-fold domains"/>
    <property type="match status" value="1"/>
</dbReference>
<dbReference type="InterPro" id="IPR012301">
    <property type="entry name" value="Malic_N_dom"/>
</dbReference>
<dbReference type="GO" id="GO:0016616">
    <property type="term" value="F:oxidoreductase activity, acting on the CH-OH group of donors, NAD or NADP as acceptor"/>
    <property type="evidence" value="ECO:0007669"/>
    <property type="project" value="InterPro"/>
</dbReference>
<dbReference type="InterPro" id="IPR036291">
    <property type="entry name" value="NAD(P)-bd_dom_sf"/>
</dbReference>
<sequence length="529" mass="58798">MNKHLVNPFLNKGLSFSETEREEFGLIGLLPHKVVSIESEIKRLYERLEILETDYQKCLFLNDIYNTNRQLFFKLVEAYVVELMPIIYTPTIAESVTQFSSDFKWPQGALYLDTDHPEEIGIALENATRDMDVLDCMVITDGEGVLGIGDWGINGVMISVGKLGVYTVASGLNPSRVLPVVIDNGTNRSELLNNPYYLGKKTSRKQGEDYLNFIDQFVTIAEEKFPGVLLHWEDFGRDNAQVILDRYRHQVTTFNDDIQGTGIMMIAAFDKAVQVMEKPFSEQRICIFGAGTAGVGIAEQLKNELIFRGQTEEEAREQIFLVDRNGLVVTSDTAVTLGQKEFAKDSEAILDLESIIEAIQPTVLIGCSGQAGKFTQEVVTRMSHYNELPAIFPISNPTHLAEAQAKDIIEWSNGKALVVTGSPTPPFEYGETTFTIGQANNALLYPGLGLGIIAAKAKSVTNSMLLEAAHAISDWHIYEKAGDGLLPHITQLKQCSDRVAQAVYMDAVKNKLSLKTLEEMPIAITNMKW</sequence>
<dbReference type="Gene3D" id="3.40.50.10380">
    <property type="entry name" value="Malic enzyme, N-terminal domain"/>
    <property type="match status" value="1"/>
</dbReference>
<dbReference type="InterPro" id="IPR001891">
    <property type="entry name" value="Malic_OxRdtase"/>
</dbReference>
<feature type="domain" description="Malic enzyme NAD-binding" evidence="7">
    <location>
        <begin position="258"/>
        <end position="508"/>
    </location>
</feature>
<dbReference type="GO" id="GO:0006108">
    <property type="term" value="P:malate metabolic process"/>
    <property type="evidence" value="ECO:0007669"/>
    <property type="project" value="TreeGrafter"/>
</dbReference>
<keyword evidence="10" id="KW-0560">Oxidoreductase</keyword>
<name>A0A6I4RJ23_9STRE</name>
<evidence type="ECO:0000256" key="2">
    <source>
        <dbReference type="ARBA" id="ARBA00023027"/>
    </source>
</evidence>
<dbReference type="InterPro" id="IPR012302">
    <property type="entry name" value="Malic_NAD-bd"/>
</dbReference>
<dbReference type="PANTHER" id="PTHR23406:SF34">
    <property type="entry name" value="NAD-DEPENDENT MALIC ENZYME, MITOCHONDRIAL"/>
    <property type="match status" value="1"/>
</dbReference>
<evidence type="ECO:0000256" key="4">
    <source>
        <dbReference type="PIRSR" id="PIRSR000106-2"/>
    </source>
</evidence>
<feature type="binding site" evidence="5">
    <location>
        <position position="233"/>
    </location>
    <ligand>
        <name>a divalent metal cation</name>
        <dbReference type="ChEBI" id="CHEBI:60240"/>
    </ligand>
</feature>
<dbReference type="PIRSF" id="PIRSF000106">
    <property type="entry name" value="ME"/>
    <property type="match status" value="1"/>
</dbReference>
<keyword evidence="5 6" id="KW-0479">Metal-binding</keyword>
<dbReference type="GO" id="GO:0005829">
    <property type="term" value="C:cytosol"/>
    <property type="evidence" value="ECO:0007669"/>
    <property type="project" value="TreeGrafter"/>
</dbReference>
<dbReference type="SMART" id="SM01274">
    <property type="entry name" value="malic"/>
    <property type="match status" value="1"/>
</dbReference>
<reference evidence="10 12" key="1">
    <citation type="submission" date="2019-10" db="EMBL/GenBank/DDBJ databases">
        <title>Streptococcis sp, isolated from the respiratory tract of Marmot.</title>
        <authorList>
            <person name="Zhang G."/>
        </authorList>
    </citation>
    <scope>NUCLEOTIDE SEQUENCE [LARGE SCALE GENOMIC DNA]</scope>
    <source>
        <strain evidence="12">zg-70</strain>
        <strain evidence="10">Zg-70</strain>
    </source>
</reference>
<dbReference type="EC" id="1.1.1.38" evidence="10"/>
<gene>
    <name evidence="10" type="primary">maeA</name>
    <name evidence="9" type="ORF">GGG87_05805</name>
    <name evidence="10" type="ORF">GGH11_05840</name>
</gene>
<feature type="binding site" evidence="4">
    <location>
        <position position="440"/>
    </location>
    <ligand>
        <name>(S)-malate</name>
        <dbReference type="ChEBI" id="CHEBI:15589"/>
    </ligand>
</feature>
<evidence type="ECO:0000256" key="6">
    <source>
        <dbReference type="RuleBase" id="RU003427"/>
    </source>
</evidence>
<dbReference type="EMBL" id="WUBJ01000006">
    <property type="protein sequence ID" value="MWV56491.1"/>
    <property type="molecule type" value="Genomic_DNA"/>
</dbReference>
<proteinExistence type="inferred from homology"/>